<reference evidence="2 3" key="1">
    <citation type="submission" date="2020-08" db="EMBL/GenBank/DDBJ databases">
        <title>Sequencing the genomes of 1000 actinobacteria strains.</title>
        <authorList>
            <person name="Klenk H.-P."/>
        </authorList>
    </citation>
    <scope>NUCLEOTIDE SEQUENCE [LARGE SCALE GENOMIC DNA]</scope>
    <source>
        <strain evidence="2 3">DSM 20146</strain>
    </source>
</reference>
<keyword evidence="3" id="KW-1185">Reference proteome</keyword>
<organism evidence="2 3">
    <name type="scientific">Leifsonia aquatica</name>
    <name type="common">Corynebacterium aquaticum</name>
    <dbReference type="NCBI Taxonomy" id="144185"/>
    <lineage>
        <taxon>Bacteria</taxon>
        <taxon>Bacillati</taxon>
        <taxon>Actinomycetota</taxon>
        <taxon>Actinomycetes</taxon>
        <taxon>Micrococcales</taxon>
        <taxon>Microbacteriaceae</taxon>
        <taxon>Leifsonia</taxon>
    </lineage>
</organism>
<feature type="transmembrane region" description="Helical" evidence="1">
    <location>
        <begin position="45"/>
        <end position="66"/>
    </location>
</feature>
<name>A0A7W4YK75_LEIAQ</name>
<evidence type="ECO:0000313" key="3">
    <source>
        <dbReference type="Proteomes" id="UP000538196"/>
    </source>
</evidence>
<keyword evidence="1" id="KW-0472">Membrane</keyword>
<keyword evidence="1" id="KW-0812">Transmembrane</keyword>
<evidence type="ECO:0000313" key="2">
    <source>
        <dbReference type="EMBL" id="MBB2967404.1"/>
    </source>
</evidence>
<protein>
    <recommendedName>
        <fullName evidence="4">DUF3618 domain-containing protein</fullName>
    </recommendedName>
</protein>
<proteinExistence type="predicted"/>
<dbReference type="AlphaFoldDB" id="A0A7W4YK75"/>
<evidence type="ECO:0008006" key="4">
    <source>
        <dbReference type="Google" id="ProtNLM"/>
    </source>
</evidence>
<dbReference type="InterPro" id="IPR022062">
    <property type="entry name" value="DUF3618"/>
</dbReference>
<comment type="caution">
    <text evidence="2">The sequence shown here is derived from an EMBL/GenBank/DDBJ whole genome shotgun (WGS) entry which is preliminary data.</text>
</comment>
<evidence type="ECO:0000256" key="1">
    <source>
        <dbReference type="SAM" id="Phobius"/>
    </source>
</evidence>
<dbReference type="Proteomes" id="UP000538196">
    <property type="component" value="Unassembled WGS sequence"/>
</dbReference>
<sequence length="71" mass="7566">MTTDRSDVDRARAELAATLDAIEYKLNAPKRATQRVKTLASQNPLAFTGVVVGVAAAVGGVVWGIARLTRR</sequence>
<dbReference type="EMBL" id="JACHVP010000002">
    <property type="protein sequence ID" value="MBB2967404.1"/>
    <property type="molecule type" value="Genomic_DNA"/>
</dbReference>
<accession>A0A7W4YK75</accession>
<gene>
    <name evidence="2" type="ORF">FHX33_002167</name>
</gene>
<keyword evidence="1" id="KW-1133">Transmembrane helix</keyword>
<dbReference type="Pfam" id="PF12277">
    <property type="entry name" value="DUF3618"/>
    <property type="match status" value="1"/>
</dbReference>
<dbReference type="RefSeq" id="WP_021762332.1">
    <property type="nucleotide sequence ID" value="NZ_JACHVP010000002.1"/>
</dbReference>